<dbReference type="AlphaFoldDB" id="A0A1C4DHL3"/>
<sequence length="88" mass="10329">MKANNKGIVKYIKIQEGRHYIPKTESKTLKNLIKLIFIYMVIGFGYWCISYLDSDSPGNDDNPYNQDFDGDGIKGTKKDHEIYHKYYK</sequence>
<keyword evidence="1" id="KW-0472">Membrane</keyword>
<evidence type="ECO:0000313" key="3">
    <source>
        <dbReference type="Proteomes" id="UP000195991"/>
    </source>
</evidence>
<evidence type="ECO:0000256" key="1">
    <source>
        <dbReference type="SAM" id="Phobius"/>
    </source>
</evidence>
<gene>
    <name evidence="2" type="ORF">BTT61001_02424</name>
</gene>
<evidence type="ECO:0000313" key="2">
    <source>
        <dbReference type="EMBL" id="SCC30834.1"/>
    </source>
</evidence>
<dbReference type="Proteomes" id="UP000195991">
    <property type="component" value="Unassembled WGS sequence"/>
</dbReference>
<protein>
    <submittedName>
        <fullName evidence="2">Uncharacterized protein</fullName>
    </submittedName>
</protein>
<organism evidence="2 3">
    <name type="scientific">Bacillus thuringiensis</name>
    <dbReference type="NCBI Taxonomy" id="1428"/>
    <lineage>
        <taxon>Bacteria</taxon>
        <taxon>Bacillati</taxon>
        <taxon>Bacillota</taxon>
        <taxon>Bacilli</taxon>
        <taxon>Bacillales</taxon>
        <taxon>Bacillaceae</taxon>
        <taxon>Bacillus</taxon>
        <taxon>Bacillus cereus group</taxon>
    </lineage>
</organism>
<accession>A0A1C4DHL3</accession>
<feature type="transmembrane region" description="Helical" evidence="1">
    <location>
        <begin position="32"/>
        <end position="52"/>
    </location>
</feature>
<dbReference type="RefSeq" id="WP_142287512.1">
    <property type="nucleotide sequence ID" value="NZ_FMBI01000028.1"/>
</dbReference>
<keyword evidence="1" id="KW-1133">Transmembrane helix</keyword>
<name>A0A1C4DHL3_BACTU</name>
<keyword evidence="1" id="KW-0812">Transmembrane</keyword>
<dbReference type="EMBL" id="FMBI01000028">
    <property type="protein sequence ID" value="SCC30834.1"/>
    <property type="molecule type" value="Genomic_DNA"/>
</dbReference>
<reference evidence="2 3" key="1">
    <citation type="submission" date="2016-08" db="EMBL/GenBank/DDBJ databases">
        <authorList>
            <person name="Seilhamer J.J."/>
        </authorList>
    </citation>
    <scope>NUCLEOTIDE SEQUENCE [LARGE SCALE GENOMIC DNA]</scope>
    <source>
        <strain evidence="2 3">IEBC_T61001</strain>
    </source>
</reference>
<proteinExistence type="predicted"/>